<sequence>MSNIADLIEHYILQRLAAQQNSNVILKRADIAGVIECAPSQISYVLNTRFTSDKGFVVESRRGLGGFIRITRVPLQELVYNDLIDKINGETTIKDLHNMIDYMLRHDLLKNREAALIYQAFNNIYDKLSSSDRVKFLRSLFITLADFAEEE</sequence>
<reference evidence="2 3" key="1">
    <citation type="submission" date="2023-07" db="EMBL/GenBank/DDBJ databases">
        <title>Genomic Encyclopedia of Type Strains, Phase IV (KMG-IV): sequencing the most valuable type-strain genomes for metagenomic binning, comparative biology and taxonomic classification.</title>
        <authorList>
            <person name="Goeker M."/>
        </authorList>
    </citation>
    <scope>NUCLEOTIDE SEQUENCE [LARGE SCALE GENOMIC DNA]</scope>
    <source>
        <strain evidence="2 3">DSM 16980</strain>
    </source>
</reference>
<keyword evidence="3" id="KW-1185">Reference proteome</keyword>
<accession>A0ABT9Y4K9</accession>
<comment type="caution">
    <text evidence="2">The sequence shown here is derived from an EMBL/GenBank/DDBJ whole genome shotgun (WGS) entry which is preliminary data.</text>
</comment>
<feature type="domain" description="CtsR N-terminal HTH" evidence="1">
    <location>
        <begin position="3"/>
        <end position="73"/>
    </location>
</feature>
<evidence type="ECO:0000313" key="2">
    <source>
        <dbReference type="EMBL" id="MDQ0202765.1"/>
    </source>
</evidence>
<organism evidence="2 3">
    <name type="scientific">Pectinatus haikarae</name>
    <dbReference type="NCBI Taxonomy" id="349096"/>
    <lineage>
        <taxon>Bacteria</taxon>
        <taxon>Bacillati</taxon>
        <taxon>Bacillota</taxon>
        <taxon>Negativicutes</taxon>
        <taxon>Selenomonadales</taxon>
        <taxon>Selenomonadaceae</taxon>
        <taxon>Pectinatus</taxon>
    </lineage>
</organism>
<dbReference type="EMBL" id="JAUSUE010000002">
    <property type="protein sequence ID" value="MDQ0202765.1"/>
    <property type="molecule type" value="Genomic_DNA"/>
</dbReference>
<dbReference type="InterPro" id="IPR041902">
    <property type="entry name" value="CtsR_N_sf"/>
</dbReference>
<dbReference type="RefSeq" id="WP_196604957.1">
    <property type="nucleotide sequence ID" value="NZ_CP116940.1"/>
</dbReference>
<gene>
    <name evidence="2" type="ORF">J2S01_000458</name>
</gene>
<name>A0ABT9Y4K9_9FIRM</name>
<dbReference type="Gene3D" id="3.30.56.130">
    <property type="entry name" value="Transcriptional regulator CtsR, winged HTH domain"/>
    <property type="match status" value="1"/>
</dbReference>
<dbReference type="InterPro" id="IPR040465">
    <property type="entry name" value="CtsR_N"/>
</dbReference>
<proteinExistence type="predicted"/>
<protein>
    <submittedName>
        <fullName evidence="2">Transcriptional regulator CtsR</fullName>
    </submittedName>
</protein>
<dbReference type="Proteomes" id="UP001239167">
    <property type="component" value="Unassembled WGS sequence"/>
</dbReference>
<evidence type="ECO:0000313" key="3">
    <source>
        <dbReference type="Proteomes" id="UP001239167"/>
    </source>
</evidence>
<evidence type="ECO:0000259" key="1">
    <source>
        <dbReference type="Pfam" id="PF05848"/>
    </source>
</evidence>
<dbReference type="Pfam" id="PF05848">
    <property type="entry name" value="CtsR"/>
    <property type="match status" value="1"/>
</dbReference>